<feature type="signal peptide" evidence="1">
    <location>
        <begin position="1"/>
        <end position="30"/>
    </location>
</feature>
<dbReference type="OrthoDB" id="7189112at2"/>
<feature type="chain" id="PRO_5002087233" description="DUF2141 domain-containing protein" evidence="1">
    <location>
        <begin position="31"/>
        <end position="169"/>
    </location>
</feature>
<gene>
    <name evidence="2" type="ORF">PK98_11735</name>
</gene>
<dbReference type="Proteomes" id="UP000030988">
    <property type="component" value="Unassembled WGS sequence"/>
</dbReference>
<dbReference type="AlphaFoldDB" id="A0A0B2BY76"/>
<protein>
    <recommendedName>
        <fullName evidence="4">DUF2141 domain-containing protein</fullName>
    </recommendedName>
</protein>
<evidence type="ECO:0000313" key="3">
    <source>
        <dbReference type="Proteomes" id="UP000030988"/>
    </source>
</evidence>
<organism evidence="2 3">
    <name type="scientific">Croceibacterium mercuriale</name>
    <dbReference type="NCBI Taxonomy" id="1572751"/>
    <lineage>
        <taxon>Bacteria</taxon>
        <taxon>Pseudomonadati</taxon>
        <taxon>Pseudomonadota</taxon>
        <taxon>Alphaproteobacteria</taxon>
        <taxon>Sphingomonadales</taxon>
        <taxon>Erythrobacteraceae</taxon>
        <taxon>Croceibacterium</taxon>
    </lineage>
</organism>
<dbReference type="Pfam" id="PF09912">
    <property type="entry name" value="DUF2141"/>
    <property type="match status" value="1"/>
</dbReference>
<dbReference type="EMBL" id="JTDN01000002">
    <property type="protein sequence ID" value="KHL24631.1"/>
    <property type="molecule type" value="Genomic_DNA"/>
</dbReference>
<keyword evidence="1" id="KW-0732">Signal</keyword>
<proteinExistence type="predicted"/>
<keyword evidence="3" id="KW-1185">Reference proteome</keyword>
<evidence type="ECO:0000256" key="1">
    <source>
        <dbReference type="SAM" id="SignalP"/>
    </source>
</evidence>
<accession>A0A0B2BY76</accession>
<evidence type="ECO:0008006" key="4">
    <source>
        <dbReference type="Google" id="ProtNLM"/>
    </source>
</evidence>
<dbReference type="InterPro" id="IPR018673">
    <property type="entry name" value="DUF2141"/>
</dbReference>
<sequence length="169" mass="18218">MTSSSPARRISIAAFVSAALLAGTTVPAHAQFRNEIAHNPAACRAGRGPAVYVTIDGVKQNGGTLRVQLYRGIKADWLERGRWVNRIQLPARAGRMQVCMPVPIAGTYAIAVRHDINGNGRTDLRTDGGGMSNNPSINIFNLGRPSYTRTAFPVAAGEVKPITIEMKYM</sequence>
<dbReference type="RefSeq" id="WP_039097083.1">
    <property type="nucleotide sequence ID" value="NZ_JTDN01000002.1"/>
</dbReference>
<name>A0A0B2BY76_9SPHN</name>
<dbReference type="STRING" id="1572751.PK98_11735"/>
<comment type="caution">
    <text evidence="2">The sequence shown here is derived from an EMBL/GenBank/DDBJ whole genome shotgun (WGS) entry which is preliminary data.</text>
</comment>
<reference evidence="2 3" key="1">
    <citation type="submission" date="2014-11" db="EMBL/GenBank/DDBJ databases">
        <title>Draft genome sequence of Kirrobacter mercurialis.</title>
        <authorList>
            <person name="Coil D.A."/>
            <person name="Eisen J.A."/>
        </authorList>
    </citation>
    <scope>NUCLEOTIDE SEQUENCE [LARGE SCALE GENOMIC DNA]</scope>
    <source>
        <strain evidence="2 3">Coronado</strain>
    </source>
</reference>
<evidence type="ECO:0000313" key="2">
    <source>
        <dbReference type="EMBL" id="KHL24631.1"/>
    </source>
</evidence>